<sequence length="853" mass="85914">MSAIAASRPAEHSRRGGLRIRLTPRRRHLAAIITIALSTAFVVVMVLAGGLLRSSMSADIDDRMRGADLVAAAPAGDESGPAGTLAPQIPGAVAVWPQGDLYATARSAALDAPVFITLSVDPPAAAGGTPIAEGRDARAGNEIVIDPTAADRLRVGVGDEITLPAEYSPTGAEQRLTVVGISRGTQAGAIGGGYPRIHLNQANTDAIAGPGAFDTAAGWSVALEDGADAQAVAAASTTDGMDVMTVEEARESQLDTMMRGAAALGLILGVFVLIALITAAVVIANTFAVTLAQRVRSLALLRTLGAQRRQVARVVLRESLAVGLIGSALGVVIGHALVQALLAGALAVGWLHGLLWVPVSAASVLLPVAAGLVVTLGAGMGPVRAATRVAPLEALRPAPDSGGHAEGRLGLRGILGLAALVVGLALLGGGVALSHAGSTGGGTLLGVVGGALSFFGILVALVRVTAPLARLSGAVIGRLGGLPARIAAANTTRSPRRSAATIAALLIGTTLMTMMAVGSQSASHTLTTELASRKPVDIVVTAESMPADAAEELAGVRGVGDVAAVRRGDVQVGADEPMTVYGATGAQLDAVANRDDLGSLLRDDELLLGAERADRFGVHDGQELRITGADGAEHTVRVRVDGNLQMTLVTPATLEHLVAAPTPVLLARFAEPGSADRGDADGISISTGVQDLVAGEGWQGADANGGAGIEREMYGKTLGTLLGITIGLLAVAVIVALVGVANTLSLGVIERTGENALLRALGTTRRQMRAMLGWEGVLLALVGAVLGIGLGTVYGILGIHALLGSAFPVIIAIPWAQIGAVLVLAVLAGWAASVLPARRAARTAPAQALAARD</sequence>
<evidence type="ECO:0000256" key="7">
    <source>
        <dbReference type="SAM" id="Phobius"/>
    </source>
</evidence>
<evidence type="ECO:0000259" key="8">
    <source>
        <dbReference type="Pfam" id="PF02687"/>
    </source>
</evidence>
<keyword evidence="3 7" id="KW-0812">Transmembrane</keyword>
<feature type="domain" description="ABC3 transporter permease C-terminal" evidence="8">
    <location>
        <begin position="270"/>
        <end position="389"/>
    </location>
</feature>
<evidence type="ECO:0000256" key="5">
    <source>
        <dbReference type="ARBA" id="ARBA00023136"/>
    </source>
</evidence>
<keyword evidence="4 7" id="KW-1133">Transmembrane helix</keyword>
<feature type="transmembrane region" description="Helical" evidence="7">
    <location>
        <begin position="770"/>
        <end position="797"/>
    </location>
</feature>
<comment type="similarity">
    <text evidence="6">Belongs to the ABC-4 integral membrane protein family.</text>
</comment>
<feature type="transmembrane region" description="Helical" evidence="7">
    <location>
        <begin position="499"/>
        <end position="518"/>
    </location>
</feature>
<reference evidence="10 11" key="1">
    <citation type="submission" date="2017-02" db="EMBL/GenBank/DDBJ databases">
        <authorList>
            <person name="Peterson S.W."/>
        </authorList>
    </citation>
    <scope>NUCLEOTIDE SEQUENCE [LARGE SCALE GENOMIC DNA]</scope>
    <source>
        <strain evidence="10 11">CIP104813</strain>
    </source>
</reference>
<dbReference type="Pfam" id="PF02687">
    <property type="entry name" value="FtsX"/>
    <property type="match status" value="2"/>
</dbReference>
<feature type="transmembrane region" description="Helical" evidence="7">
    <location>
        <begin position="354"/>
        <end position="378"/>
    </location>
</feature>
<evidence type="ECO:0000313" key="10">
    <source>
        <dbReference type="EMBL" id="SLM90706.1"/>
    </source>
</evidence>
<gene>
    <name evidence="10" type="ORF">FM110_05340</name>
</gene>
<dbReference type="InterPro" id="IPR003838">
    <property type="entry name" value="ABC3_permease_C"/>
</dbReference>
<keyword evidence="2" id="KW-1003">Cell membrane</keyword>
<feature type="transmembrane region" description="Helical" evidence="7">
    <location>
        <begin position="721"/>
        <end position="749"/>
    </location>
</feature>
<dbReference type="PANTHER" id="PTHR30287">
    <property type="entry name" value="MEMBRANE COMPONENT OF PREDICTED ABC SUPERFAMILY METABOLITE UPTAKE TRANSPORTER"/>
    <property type="match status" value="1"/>
</dbReference>
<evidence type="ECO:0000313" key="11">
    <source>
        <dbReference type="Proteomes" id="UP000195981"/>
    </source>
</evidence>
<feature type="transmembrane region" description="Helical" evidence="7">
    <location>
        <begin position="320"/>
        <end position="348"/>
    </location>
</feature>
<dbReference type="PANTHER" id="PTHR30287:SF2">
    <property type="entry name" value="BLL1001 PROTEIN"/>
    <property type="match status" value="1"/>
</dbReference>
<feature type="transmembrane region" description="Helical" evidence="7">
    <location>
        <begin position="414"/>
        <end position="436"/>
    </location>
</feature>
<feature type="domain" description="MacB-like periplasmic core" evidence="9">
    <location>
        <begin position="31"/>
        <end position="235"/>
    </location>
</feature>
<keyword evidence="11" id="KW-1185">Reference proteome</keyword>
<dbReference type="InterPro" id="IPR038766">
    <property type="entry name" value="Membrane_comp_ABC_pdt"/>
</dbReference>
<dbReference type="AlphaFoldDB" id="A0A1X6WY22"/>
<feature type="transmembrane region" description="Helical" evidence="7">
    <location>
        <begin position="442"/>
        <end position="462"/>
    </location>
</feature>
<accession>A0A1X6WY22</accession>
<feature type="domain" description="ABC3 transporter permease C-terminal" evidence="8">
    <location>
        <begin position="728"/>
        <end position="845"/>
    </location>
</feature>
<dbReference type="GO" id="GO:0005886">
    <property type="term" value="C:plasma membrane"/>
    <property type="evidence" value="ECO:0007669"/>
    <property type="project" value="UniProtKB-SubCell"/>
</dbReference>
<proteinExistence type="inferred from homology"/>
<dbReference type="OrthoDB" id="9780560at2"/>
<evidence type="ECO:0000256" key="4">
    <source>
        <dbReference type="ARBA" id="ARBA00022989"/>
    </source>
</evidence>
<organism evidence="10 11">
    <name type="scientific">Brachybacterium nesterenkovii</name>
    <dbReference type="NCBI Taxonomy" id="47847"/>
    <lineage>
        <taxon>Bacteria</taxon>
        <taxon>Bacillati</taxon>
        <taxon>Actinomycetota</taxon>
        <taxon>Actinomycetes</taxon>
        <taxon>Micrococcales</taxon>
        <taxon>Dermabacteraceae</taxon>
        <taxon>Brachybacterium</taxon>
    </lineage>
</organism>
<evidence type="ECO:0000256" key="1">
    <source>
        <dbReference type="ARBA" id="ARBA00004651"/>
    </source>
</evidence>
<protein>
    <submittedName>
        <fullName evidence="10">ABC transporter permease protein</fullName>
    </submittedName>
</protein>
<dbReference type="Pfam" id="PF12704">
    <property type="entry name" value="MacB_PCD"/>
    <property type="match status" value="1"/>
</dbReference>
<name>A0A1X6WY22_9MICO</name>
<evidence type="ECO:0000256" key="2">
    <source>
        <dbReference type="ARBA" id="ARBA00022475"/>
    </source>
</evidence>
<dbReference type="InterPro" id="IPR025857">
    <property type="entry name" value="MacB_PCD"/>
</dbReference>
<feature type="transmembrane region" description="Helical" evidence="7">
    <location>
        <begin position="809"/>
        <end position="832"/>
    </location>
</feature>
<dbReference type="Proteomes" id="UP000195981">
    <property type="component" value="Unassembled WGS sequence"/>
</dbReference>
<evidence type="ECO:0000256" key="6">
    <source>
        <dbReference type="ARBA" id="ARBA00038076"/>
    </source>
</evidence>
<evidence type="ECO:0000256" key="3">
    <source>
        <dbReference type="ARBA" id="ARBA00022692"/>
    </source>
</evidence>
<feature type="transmembrane region" description="Helical" evidence="7">
    <location>
        <begin position="29"/>
        <end position="52"/>
    </location>
</feature>
<dbReference type="RefSeq" id="WP_087103365.1">
    <property type="nucleotide sequence ID" value="NZ_FWFG01000050.1"/>
</dbReference>
<keyword evidence="5 7" id="KW-0472">Membrane</keyword>
<dbReference type="EMBL" id="FWFG01000050">
    <property type="protein sequence ID" value="SLM90706.1"/>
    <property type="molecule type" value="Genomic_DNA"/>
</dbReference>
<evidence type="ECO:0000259" key="9">
    <source>
        <dbReference type="Pfam" id="PF12704"/>
    </source>
</evidence>
<feature type="transmembrane region" description="Helical" evidence="7">
    <location>
        <begin position="262"/>
        <end position="292"/>
    </location>
</feature>
<comment type="subcellular location">
    <subcellularLocation>
        <location evidence="1">Cell membrane</location>
        <topology evidence="1">Multi-pass membrane protein</topology>
    </subcellularLocation>
</comment>